<dbReference type="PANTHER" id="PTHR30443:SF0">
    <property type="entry name" value="PHOSPHOETHANOLAMINE TRANSFERASE EPTA"/>
    <property type="match status" value="1"/>
</dbReference>
<organism evidence="11 12">
    <name type="scientific">Parasutterella excrementihominis</name>
    <dbReference type="NCBI Taxonomy" id="487175"/>
    <lineage>
        <taxon>Bacteria</taxon>
        <taxon>Pseudomonadati</taxon>
        <taxon>Pseudomonadota</taxon>
        <taxon>Betaproteobacteria</taxon>
        <taxon>Burkholderiales</taxon>
        <taxon>Sutterellaceae</taxon>
        <taxon>Parasutterella</taxon>
    </lineage>
</organism>
<dbReference type="Pfam" id="PF01569">
    <property type="entry name" value="PAP2"/>
    <property type="match status" value="1"/>
</dbReference>
<dbReference type="InterPro" id="IPR058130">
    <property type="entry name" value="PEA_transf_C"/>
</dbReference>
<feature type="domain" description="Sulfatase N-terminal" evidence="8">
    <location>
        <begin position="456"/>
        <end position="744"/>
    </location>
</feature>
<feature type="domain" description="Phosphoethanolamine transferase N-terminal" evidence="10">
    <location>
        <begin position="280"/>
        <end position="423"/>
    </location>
</feature>
<proteinExistence type="predicted"/>
<keyword evidence="7" id="KW-0472">Membrane</keyword>
<dbReference type="InterPro" id="IPR000917">
    <property type="entry name" value="Sulfatase_N"/>
</dbReference>
<dbReference type="NCBIfam" id="NF028537">
    <property type="entry name" value="P_eth_NH2_trans"/>
    <property type="match status" value="1"/>
</dbReference>
<comment type="caution">
    <text evidence="11">The sequence shown here is derived from an EMBL/GenBank/DDBJ whole genome shotgun (WGS) entry which is preliminary data.</text>
</comment>
<gene>
    <name evidence="11" type="ORF">GMD42_07110</name>
</gene>
<dbReference type="EMBL" id="WNCL01000017">
    <property type="protein sequence ID" value="MTU43391.1"/>
    <property type="molecule type" value="Genomic_DNA"/>
</dbReference>
<evidence type="ECO:0000256" key="2">
    <source>
        <dbReference type="ARBA" id="ARBA00022475"/>
    </source>
</evidence>
<keyword evidence="4 11" id="KW-0808">Transferase</keyword>
<dbReference type="InterPro" id="IPR040423">
    <property type="entry name" value="PEA_transferase"/>
</dbReference>
<evidence type="ECO:0000259" key="8">
    <source>
        <dbReference type="Pfam" id="PF00884"/>
    </source>
</evidence>
<keyword evidence="5" id="KW-0812">Transmembrane</keyword>
<dbReference type="SUPFAM" id="SSF53649">
    <property type="entry name" value="Alkaline phosphatase-like"/>
    <property type="match status" value="1"/>
</dbReference>
<evidence type="ECO:0000256" key="1">
    <source>
        <dbReference type="ARBA" id="ARBA00004429"/>
    </source>
</evidence>
<dbReference type="InterPro" id="IPR036938">
    <property type="entry name" value="PAP2/HPO_sf"/>
</dbReference>
<reference evidence="11 12" key="1">
    <citation type="journal article" date="2019" name="Nat. Med.">
        <title>A library of human gut bacterial isolates paired with longitudinal multiomics data enables mechanistic microbiome research.</title>
        <authorList>
            <person name="Poyet M."/>
            <person name="Groussin M."/>
            <person name="Gibbons S.M."/>
            <person name="Avila-Pacheco J."/>
            <person name="Jiang X."/>
            <person name="Kearney S.M."/>
            <person name="Perrotta A.R."/>
            <person name="Berdy B."/>
            <person name="Zhao S."/>
            <person name="Lieberman T.D."/>
            <person name="Swanson P.K."/>
            <person name="Smith M."/>
            <person name="Roesemann S."/>
            <person name="Alexander J.E."/>
            <person name="Rich S.A."/>
            <person name="Livny J."/>
            <person name="Vlamakis H."/>
            <person name="Clish C."/>
            <person name="Bullock K."/>
            <person name="Deik A."/>
            <person name="Scott J."/>
            <person name="Pierce K.A."/>
            <person name="Xavier R.J."/>
            <person name="Alm E.J."/>
        </authorList>
    </citation>
    <scope>NUCLEOTIDE SEQUENCE [LARGE SCALE GENOMIC DNA]</scope>
    <source>
        <strain evidence="11 12">BIOML-A2</strain>
    </source>
</reference>
<dbReference type="GO" id="GO:0005886">
    <property type="term" value="C:plasma membrane"/>
    <property type="evidence" value="ECO:0007669"/>
    <property type="project" value="UniProtKB-SubCell"/>
</dbReference>
<evidence type="ECO:0000259" key="9">
    <source>
        <dbReference type="Pfam" id="PF01569"/>
    </source>
</evidence>
<evidence type="ECO:0000256" key="5">
    <source>
        <dbReference type="ARBA" id="ARBA00022692"/>
    </source>
</evidence>
<dbReference type="AlphaFoldDB" id="A0A6L6N657"/>
<dbReference type="PANTHER" id="PTHR30443">
    <property type="entry name" value="INNER MEMBRANE PROTEIN"/>
    <property type="match status" value="1"/>
</dbReference>
<evidence type="ECO:0000259" key="10">
    <source>
        <dbReference type="Pfam" id="PF08019"/>
    </source>
</evidence>
<comment type="subcellular location">
    <subcellularLocation>
        <location evidence="1">Cell inner membrane</location>
        <topology evidence="1">Multi-pass membrane protein</topology>
    </subcellularLocation>
</comment>
<keyword evidence="3" id="KW-0997">Cell inner membrane</keyword>
<dbReference type="CDD" id="cd16017">
    <property type="entry name" value="LptA"/>
    <property type="match status" value="1"/>
</dbReference>
<dbReference type="Pfam" id="PF00884">
    <property type="entry name" value="Sulfatase"/>
    <property type="match status" value="1"/>
</dbReference>
<dbReference type="Pfam" id="PF08019">
    <property type="entry name" value="EptA_B_N"/>
    <property type="match status" value="1"/>
</dbReference>
<evidence type="ECO:0000313" key="11">
    <source>
        <dbReference type="EMBL" id="MTU43391.1"/>
    </source>
</evidence>
<evidence type="ECO:0000256" key="7">
    <source>
        <dbReference type="ARBA" id="ARBA00023136"/>
    </source>
</evidence>
<dbReference type="InterPro" id="IPR012549">
    <property type="entry name" value="EptA-like_N"/>
</dbReference>
<name>A0A6L6N657_9BURK</name>
<evidence type="ECO:0000256" key="6">
    <source>
        <dbReference type="ARBA" id="ARBA00022989"/>
    </source>
</evidence>
<dbReference type="GO" id="GO:0009244">
    <property type="term" value="P:lipopolysaccharide core region biosynthetic process"/>
    <property type="evidence" value="ECO:0007669"/>
    <property type="project" value="TreeGrafter"/>
</dbReference>
<protein>
    <submittedName>
        <fullName evidence="11">Phosphoethanolamine--lipid A transferase</fullName>
    </submittedName>
</protein>
<dbReference type="Proteomes" id="UP000462362">
    <property type="component" value="Unassembled WGS sequence"/>
</dbReference>
<dbReference type="Gene3D" id="1.20.144.10">
    <property type="entry name" value="Phosphatidic acid phosphatase type 2/haloperoxidase"/>
    <property type="match status" value="1"/>
</dbReference>
<dbReference type="InterPro" id="IPR000326">
    <property type="entry name" value="PAP2/HPO"/>
</dbReference>
<feature type="domain" description="Phosphatidic acid phosphatase type 2/haloperoxidase" evidence="9">
    <location>
        <begin position="106"/>
        <end position="221"/>
    </location>
</feature>
<dbReference type="InterPro" id="IPR017850">
    <property type="entry name" value="Alkaline_phosphatase_core_sf"/>
</dbReference>
<keyword evidence="2" id="KW-1003">Cell membrane</keyword>
<dbReference type="Gene3D" id="3.40.720.10">
    <property type="entry name" value="Alkaline Phosphatase, subunit A"/>
    <property type="match status" value="1"/>
</dbReference>
<dbReference type="GO" id="GO:0016776">
    <property type="term" value="F:phosphotransferase activity, phosphate group as acceptor"/>
    <property type="evidence" value="ECO:0007669"/>
    <property type="project" value="TreeGrafter"/>
</dbReference>
<accession>A0A6L6N657</accession>
<dbReference type="RefSeq" id="WP_149879549.1">
    <property type="nucleotide sequence ID" value="NZ_WNCA01000017.1"/>
</dbReference>
<sequence>MNSSMPKKTNSFLVWSFNDILTVLLPLWLLCLISEFRYAPIDSFFAAPFYISGTNWLGTGSFFFSAVLHKGAKYVAVAVAVSSLILFLLSYLKQFARLKPYRKVCLYVALSISACALIISGLKSLSASPCPWSLPQYGGNGSAGKCFPAGHASSGFCLFALYFAFRQRKLKKAWIFLILAFVLGWILGLGRQAQGAHFLSHSFATMFLDWAICALFYRLFFFPKAPIRIRQKPISTLSYCLISAFFLTFIFNLPFFSKACSALKFSPSDLWLLAVCAFILFSAFFAVLRLLNYSFLIKAFSLFFTVCAAGALYFNYQYGTIINSEMMRNALATDTAEAAELLTAKFFLEFAFLCLPQSYLTFFVPIKHSSFVRGLFQGLMGLVIGVCFLMLNFQSVSSLIRSEPVLRNLISPVNVFSGTYKAVFKDGSTEVDTPRIVIDPKPTLGASHSKDKGTLFIVVVGETARLANWGLAGYHRDTTPQLRARNVIPFSKTISCGTSTDISLPCMFSRVGRDHYDRDRILKEESLLPILQRAGVNVFWVDNQSGCKGVCKGVPSLSISKTKAPSLCSGPRCYDEALLAGIDTSEILKPGKTTVVFMHQLGNHGPAYSKRYPKNFEVFKPVCTDEKLNNCTREEIVNAYDNAILYTDHFLAGVIDWLKGLDGFDTGLLYVSDHGESLGENNMYLHGAPELIAPKEQKEVPMLLWLSKGFEQKFGLNDVCLREQAKADASHDQLFSSLLGLLDVKSVVYDRKKDFTAVCKKISGTPTVVK</sequence>
<dbReference type="CDD" id="cd03396">
    <property type="entry name" value="PAP2_like_6"/>
    <property type="match status" value="1"/>
</dbReference>
<evidence type="ECO:0000313" key="12">
    <source>
        <dbReference type="Proteomes" id="UP000462362"/>
    </source>
</evidence>
<dbReference type="SUPFAM" id="SSF48317">
    <property type="entry name" value="Acid phosphatase/Vanadium-dependent haloperoxidase"/>
    <property type="match status" value="1"/>
</dbReference>
<evidence type="ECO:0000256" key="3">
    <source>
        <dbReference type="ARBA" id="ARBA00022519"/>
    </source>
</evidence>
<evidence type="ECO:0000256" key="4">
    <source>
        <dbReference type="ARBA" id="ARBA00022679"/>
    </source>
</evidence>
<keyword evidence="6" id="KW-1133">Transmembrane helix</keyword>